<comment type="caution">
    <text evidence="2">The sequence shown here is derived from an EMBL/GenBank/DDBJ whole genome shotgun (WGS) entry which is preliminary data.</text>
</comment>
<evidence type="ECO:0000313" key="2">
    <source>
        <dbReference type="EMBL" id="OCB50712.1"/>
    </source>
</evidence>
<proteinExistence type="predicted"/>
<dbReference type="Proteomes" id="UP000092683">
    <property type="component" value="Unassembled WGS sequence"/>
</dbReference>
<dbReference type="EMBL" id="MBEE01000165">
    <property type="protein sequence ID" value="OCB50712.1"/>
    <property type="molecule type" value="Genomic_DNA"/>
</dbReference>
<reference evidence="2 3" key="1">
    <citation type="submission" date="2016-06" db="EMBL/GenBank/DDBJ databases">
        <authorList>
            <person name="Kjaerup R.B."/>
            <person name="Dalgaard T.S."/>
            <person name="Juul-Madsen H.R."/>
        </authorList>
    </citation>
    <scope>NUCLEOTIDE SEQUENCE [LARGE SCALE GENOMIC DNA]</scope>
    <source>
        <strain evidence="2 3">E3012</strain>
    </source>
</reference>
<evidence type="ECO:0000256" key="1">
    <source>
        <dbReference type="SAM" id="Phobius"/>
    </source>
</evidence>
<sequence length="77" mass="9157">MTAILGLVAMVALIALFTIFFYRYCRWIRDRRIDLYTDPEWTSITGPPSPHSLLDPNTSRTKRLEYDDDHVHYRPEE</sequence>
<evidence type="ECO:0000313" key="3">
    <source>
        <dbReference type="Proteomes" id="UP000092683"/>
    </source>
</evidence>
<keyword evidence="1" id="KW-0472">Membrane</keyword>
<dbReference type="AlphaFoldDB" id="A0A1B9D6B8"/>
<organism evidence="2 3">
    <name type="scientific">Mycobacterium malmoense</name>
    <dbReference type="NCBI Taxonomy" id="1780"/>
    <lineage>
        <taxon>Bacteria</taxon>
        <taxon>Bacillati</taxon>
        <taxon>Actinomycetota</taxon>
        <taxon>Actinomycetes</taxon>
        <taxon>Mycobacteriales</taxon>
        <taxon>Mycobacteriaceae</taxon>
        <taxon>Mycobacterium</taxon>
    </lineage>
</organism>
<keyword evidence="1" id="KW-1133">Transmembrane helix</keyword>
<accession>A0A1B9D6B8</accession>
<name>A0A1B9D6B8_MYCMA</name>
<gene>
    <name evidence="2" type="ORF">A5677_23265</name>
</gene>
<keyword evidence="1" id="KW-0812">Transmembrane</keyword>
<protein>
    <submittedName>
        <fullName evidence="2">Uncharacterized protein</fullName>
    </submittedName>
</protein>
<feature type="transmembrane region" description="Helical" evidence="1">
    <location>
        <begin position="6"/>
        <end position="25"/>
    </location>
</feature>